<evidence type="ECO:0000256" key="2">
    <source>
        <dbReference type="ARBA" id="ARBA00022679"/>
    </source>
</evidence>
<dbReference type="GO" id="GO:0031388">
    <property type="term" value="P:organic acid phosphorylation"/>
    <property type="evidence" value="ECO:0007669"/>
    <property type="project" value="UniProtKB-UniRule"/>
</dbReference>
<dbReference type="PANTHER" id="PTHR21599">
    <property type="entry name" value="GLYCERATE KINASE"/>
    <property type="match status" value="1"/>
</dbReference>
<dbReference type="InterPro" id="IPR018193">
    <property type="entry name" value="Glyc_kinase_flavodox-like_fold"/>
</dbReference>
<dbReference type="PIRSF" id="PIRSF006078">
    <property type="entry name" value="GlxK"/>
    <property type="match status" value="1"/>
</dbReference>
<comment type="caution">
    <text evidence="5">The sequence shown here is derived from an EMBL/GenBank/DDBJ whole genome shotgun (WGS) entry which is preliminary data.</text>
</comment>
<dbReference type="PANTHER" id="PTHR21599:SF0">
    <property type="entry name" value="GLYCERATE KINASE"/>
    <property type="match status" value="1"/>
</dbReference>
<evidence type="ECO:0000256" key="3">
    <source>
        <dbReference type="ARBA" id="ARBA00022777"/>
    </source>
</evidence>
<dbReference type="AlphaFoldDB" id="A0AA42DSK6"/>
<dbReference type="NCBIfam" id="TIGR00045">
    <property type="entry name" value="glycerate kinase"/>
    <property type="match status" value="1"/>
</dbReference>
<accession>A0AA42DSK6</accession>
<dbReference type="InterPro" id="IPR036129">
    <property type="entry name" value="Glycerate_kinase_sf"/>
</dbReference>
<keyword evidence="2 4" id="KW-0808">Transferase</keyword>
<sequence length="374" mass="39791">MKRVIVIPDSFKGTMSSSEVCRTMESAIHEINSAIEVITIPVADGGEGSVEAFLKALRGEKVYCKVTGPFFEEMEAVYGRLEQDTAVVEMAACSGLPLVEGREDPMLTTTYGVGELMLDAIEKGAKKLIVGLGGSCTNDGGVGAAAALGARFYNTKGETFIPTGGTLKDIVRIDIETCREKLKGIEIITMCDIDNPLYGKQGAAYIFGPQKGADEKMVEVLDNGLRHLQEVIQNALKIDVSVLKGAGAAGGMGAGMVAFLGSKLQMGIETVLDVVGFEELLEGTDLVFTGEGKIDAQSLSGKVVMGVAKRAKSKGVPVMVLVGAIGEGIEPIYDEGVTAIFSINRAPIPFEEARDQSVENLYFMMKNVMKVIER</sequence>
<dbReference type="InterPro" id="IPR004381">
    <property type="entry name" value="Glycerate_kinase"/>
</dbReference>
<evidence type="ECO:0000256" key="1">
    <source>
        <dbReference type="ARBA" id="ARBA00006284"/>
    </source>
</evidence>
<organism evidence="5 6">
    <name type="scientific">Holtiella tumoricola</name>
    <dbReference type="NCBI Taxonomy" id="3018743"/>
    <lineage>
        <taxon>Bacteria</taxon>
        <taxon>Bacillati</taxon>
        <taxon>Bacillota</taxon>
        <taxon>Clostridia</taxon>
        <taxon>Lachnospirales</taxon>
        <taxon>Cellulosilyticaceae</taxon>
        <taxon>Holtiella</taxon>
    </lineage>
</organism>
<dbReference type="EMBL" id="JAQIFT010000069">
    <property type="protein sequence ID" value="MDA3733987.1"/>
    <property type="molecule type" value="Genomic_DNA"/>
</dbReference>
<keyword evidence="3 4" id="KW-0418">Kinase</keyword>
<dbReference type="InterPro" id="IPR018197">
    <property type="entry name" value="Glycerate_kinase_RE-like"/>
</dbReference>
<reference evidence="5" key="1">
    <citation type="journal article" date="2023" name="Int. J. Syst. Evol. Microbiol.">
        <title>&lt;i&gt;Holtiella tumoricola&lt;/i&gt; gen. nov. sp. nov., isolated from a human clinical sample.</title>
        <authorList>
            <person name="Allen-Vercoe E."/>
            <person name="Daigneault M.C."/>
            <person name="Vancuren S.J."/>
            <person name="Cochrane K."/>
            <person name="O'Neal L.L."/>
            <person name="Sankaranarayanan K."/>
            <person name="Lawson P.A."/>
        </authorList>
    </citation>
    <scope>NUCLEOTIDE SEQUENCE</scope>
    <source>
        <strain evidence="5">CC70A</strain>
    </source>
</reference>
<dbReference type="SUPFAM" id="SSF110738">
    <property type="entry name" value="Glycerate kinase I"/>
    <property type="match status" value="1"/>
</dbReference>
<gene>
    <name evidence="5" type="ORF">PBV87_21160</name>
</gene>
<name>A0AA42DSK6_9FIRM</name>
<evidence type="ECO:0000256" key="4">
    <source>
        <dbReference type="PIRNR" id="PIRNR006078"/>
    </source>
</evidence>
<dbReference type="Proteomes" id="UP001169242">
    <property type="component" value="Unassembled WGS sequence"/>
</dbReference>
<evidence type="ECO:0000313" key="6">
    <source>
        <dbReference type="Proteomes" id="UP001169242"/>
    </source>
</evidence>
<dbReference type="Pfam" id="PF02595">
    <property type="entry name" value="Gly_kinase"/>
    <property type="match status" value="1"/>
</dbReference>
<comment type="similarity">
    <text evidence="1 4">Belongs to the glycerate kinase type-1 family.</text>
</comment>
<evidence type="ECO:0000313" key="5">
    <source>
        <dbReference type="EMBL" id="MDA3733987.1"/>
    </source>
</evidence>
<proteinExistence type="inferred from homology"/>
<keyword evidence="6" id="KW-1185">Reference proteome</keyword>
<dbReference type="GO" id="GO:0008887">
    <property type="term" value="F:glycerate kinase activity"/>
    <property type="evidence" value="ECO:0007669"/>
    <property type="project" value="UniProtKB-UniRule"/>
</dbReference>
<dbReference type="RefSeq" id="WP_271013647.1">
    <property type="nucleotide sequence ID" value="NZ_JAQIFT010000069.1"/>
</dbReference>
<dbReference type="Gene3D" id="3.90.1510.10">
    <property type="entry name" value="Glycerate kinase, domain 2"/>
    <property type="match status" value="1"/>
</dbReference>
<dbReference type="Gene3D" id="3.40.50.10350">
    <property type="entry name" value="Glycerate kinase, domain 1"/>
    <property type="match status" value="1"/>
</dbReference>
<protein>
    <submittedName>
        <fullName evidence="5">Glycerate kinase</fullName>
    </submittedName>
</protein>